<organism evidence="2">
    <name type="scientific">marine sediment metagenome</name>
    <dbReference type="NCBI Taxonomy" id="412755"/>
    <lineage>
        <taxon>unclassified sequences</taxon>
        <taxon>metagenomes</taxon>
        <taxon>ecological metagenomes</taxon>
    </lineage>
</organism>
<accession>A0A0F8WEN9</accession>
<sequence>MPSGRADFPLGPRGKTPFGSHQADQYRLTQLLLLMVADRGANRKSTLAENEGFEPPQV</sequence>
<dbReference type="AlphaFoldDB" id="A0A0F8WEN9"/>
<protein>
    <submittedName>
        <fullName evidence="2">Uncharacterized protein</fullName>
    </submittedName>
</protein>
<reference evidence="2" key="1">
    <citation type="journal article" date="2015" name="Nature">
        <title>Complex archaea that bridge the gap between prokaryotes and eukaryotes.</title>
        <authorList>
            <person name="Spang A."/>
            <person name="Saw J.H."/>
            <person name="Jorgensen S.L."/>
            <person name="Zaremba-Niedzwiedzka K."/>
            <person name="Martijn J."/>
            <person name="Lind A.E."/>
            <person name="van Eijk R."/>
            <person name="Schleper C."/>
            <person name="Guy L."/>
            <person name="Ettema T.J."/>
        </authorList>
    </citation>
    <scope>NUCLEOTIDE SEQUENCE</scope>
</reference>
<evidence type="ECO:0000256" key="1">
    <source>
        <dbReference type="SAM" id="MobiDB-lite"/>
    </source>
</evidence>
<gene>
    <name evidence="2" type="ORF">LCGC14_3075610</name>
</gene>
<name>A0A0F8WEN9_9ZZZZ</name>
<comment type="caution">
    <text evidence="2">The sequence shown here is derived from an EMBL/GenBank/DDBJ whole genome shotgun (WGS) entry which is preliminary data.</text>
</comment>
<proteinExistence type="predicted"/>
<evidence type="ECO:0000313" key="2">
    <source>
        <dbReference type="EMBL" id="KKK55332.1"/>
    </source>
</evidence>
<feature type="region of interest" description="Disordered" evidence="1">
    <location>
        <begin position="1"/>
        <end position="22"/>
    </location>
</feature>
<dbReference type="EMBL" id="LAZR01065544">
    <property type="protein sequence ID" value="KKK55332.1"/>
    <property type="molecule type" value="Genomic_DNA"/>
</dbReference>